<sequence>MDSVVFEDVAVEFSQEEWALLDFSQRKLYRDVMVETLKNLDSVFKQDNNRHTFTLKNDTCSSILGEISEFHGIEHQHNNQKQHMRMYAGDSLCGRKDGKDNRCEASSEHGKAFGSIGNLTNLNKTPAVLNPFEFLENGFGSGGQLYQQARIVCYTQDPLQLLCIDG</sequence>
<gene>
    <name evidence="2" type="primary">LOC101653195</name>
</gene>
<protein>
    <submittedName>
        <fullName evidence="2">Zinc finger protein 555-like isoform X2</fullName>
    </submittedName>
</protein>
<organism evidence="1 2">
    <name type="scientific">Echinops telfairi</name>
    <name type="common">Lesser hedgehog tenrec</name>
    <dbReference type="NCBI Taxonomy" id="9371"/>
    <lineage>
        <taxon>Eukaryota</taxon>
        <taxon>Metazoa</taxon>
        <taxon>Chordata</taxon>
        <taxon>Craniata</taxon>
        <taxon>Vertebrata</taxon>
        <taxon>Euteleostomi</taxon>
        <taxon>Mammalia</taxon>
        <taxon>Eutheria</taxon>
        <taxon>Afrotheria</taxon>
        <taxon>Tenrecidae</taxon>
        <taxon>Tenrecinae</taxon>
        <taxon>Echinops</taxon>
    </lineage>
</organism>
<dbReference type="Proteomes" id="UP000694863">
    <property type="component" value="Unplaced"/>
</dbReference>
<accession>A0AC55DWJ0</accession>
<evidence type="ECO:0000313" key="2">
    <source>
        <dbReference type="RefSeq" id="XP_045156109.1"/>
    </source>
</evidence>
<proteinExistence type="predicted"/>
<dbReference type="RefSeq" id="XP_045156109.1">
    <property type="nucleotide sequence ID" value="XM_045300174.1"/>
</dbReference>
<reference evidence="2" key="1">
    <citation type="submission" date="2025-08" db="UniProtKB">
        <authorList>
            <consortium name="RefSeq"/>
        </authorList>
    </citation>
    <scope>IDENTIFICATION</scope>
</reference>
<evidence type="ECO:0000313" key="1">
    <source>
        <dbReference type="Proteomes" id="UP000694863"/>
    </source>
</evidence>
<keyword evidence="1" id="KW-1185">Reference proteome</keyword>
<name>A0AC55DWJ0_ECHTE</name>